<keyword evidence="3" id="KW-0687">Ribonucleoprotein</keyword>
<reference evidence="4" key="1">
    <citation type="journal article" date="2015" name="Nature">
        <title>Complex archaea that bridge the gap between prokaryotes and eukaryotes.</title>
        <authorList>
            <person name="Spang A."/>
            <person name="Saw J.H."/>
            <person name="Jorgensen S.L."/>
            <person name="Zaremba-Niedzwiedzka K."/>
            <person name="Martijn J."/>
            <person name="Lind A.E."/>
            <person name="van Eijk R."/>
            <person name="Schleper C."/>
            <person name="Guy L."/>
            <person name="Ettema T.J."/>
        </authorList>
    </citation>
    <scope>NUCLEOTIDE SEQUENCE</scope>
</reference>
<dbReference type="PROSITE" id="PS00474">
    <property type="entry name" value="RIBOSOMAL_L3"/>
    <property type="match status" value="1"/>
</dbReference>
<dbReference type="GO" id="GO:0022625">
    <property type="term" value="C:cytosolic large ribosomal subunit"/>
    <property type="evidence" value="ECO:0007669"/>
    <property type="project" value="TreeGrafter"/>
</dbReference>
<dbReference type="Gene3D" id="2.40.30.10">
    <property type="entry name" value="Translation factors"/>
    <property type="match status" value="1"/>
</dbReference>
<dbReference type="GO" id="GO:0003735">
    <property type="term" value="F:structural constituent of ribosome"/>
    <property type="evidence" value="ECO:0007669"/>
    <property type="project" value="InterPro"/>
</dbReference>
<evidence type="ECO:0000256" key="1">
    <source>
        <dbReference type="ARBA" id="ARBA00006540"/>
    </source>
</evidence>
<feature type="non-terminal residue" evidence="4">
    <location>
        <position position="1"/>
    </location>
</feature>
<dbReference type="AlphaFoldDB" id="A0A0F8WRN4"/>
<dbReference type="GO" id="GO:0003723">
    <property type="term" value="F:RNA binding"/>
    <property type="evidence" value="ECO:0007669"/>
    <property type="project" value="TreeGrafter"/>
</dbReference>
<proteinExistence type="inferred from homology"/>
<dbReference type="EMBL" id="LAZR01063398">
    <property type="protein sequence ID" value="KKK59587.1"/>
    <property type="molecule type" value="Genomic_DNA"/>
</dbReference>
<evidence type="ECO:0000313" key="4">
    <source>
        <dbReference type="EMBL" id="KKK59587.1"/>
    </source>
</evidence>
<evidence type="ECO:0000256" key="2">
    <source>
        <dbReference type="ARBA" id="ARBA00022980"/>
    </source>
</evidence>
<comment type="similarity">
    <text evidence="1">Belongs to the universal ribosomal protein uL3 family.</text>
</comment>
<dbReference type="InterPro" id="IPR045077">
    <property type="entry name" value="L3_arc_euk"/>
</dbReference>
<dbReference type="InterPro" id="IPR019926">
    <property type="entry name" value="Ribosomal_uL3_CS"/>
</dbReference>
<name>A0A0F8WRN4_9ZZZZ</name>
<organism evidence="4">
    <name type="scientific">marine sediment metagenome</name>
    <dbReference type="NCBI Taxonomy" id="412755"/>
    <lineage>
        <taxon>unclassified sequences</taxon>
        <taxon>metagenomes</taxon>
        <taxon>ecological metagenomes</taxon>
    </lineage>
</organism>
<accession>A0A0F8WRN4</accession>
<dbReference type="Gene3D" id="3.30.1430.10">
    <property type="match status" value="1"/>
</dbReference>
<dbReference type="PANTHER" id="PTHR11363">
    <property type="entry name" value="60S RIBOSOMAL PROTEIN L3-RELATED"/>
    <property type="match status" value="1"/>
</dbReference>
<dbReference type="PANTHER" id="PTHR11363:SF5">
    <property type="entry name" value="LARGE RIBOSOMAL SUBUNIT PROTEIN UL3"/>
    <property type="match status" value="1"/>
</dbReference>
<keyword evidence="2" id="KW-0689">Ribosomal protein</keyword>
<dbReference type="InterPro" id="IPR000597">
    <property type="entry name" value="Ribosomal_uL3"/>
</dbReference>
<evidence type="ECO:0000256" key="3">
    <source>
        <dbReference type="ARBA" id="ARBA00023274"/>
    </source>
</evidence>
<comment type="caution">
    <text evidence="4">The sequence shown here is derived from an EMBL/GenBank/DDBJ whole genome shotgun (WGS) entry which is preliminary data.</text>
</comment>
<gene>
    <name evidence="4" type="ORF">LCGC14_3032890</name>
</gene>
<dbReference type="GO" id="GO:0006412">
    <property type="term" value="P:translation"/>
    <property type="evidence" value="ECO:0007669"/>
    <property type="project" value="InterPro"/>
</dbReference>
<dbReference type="InterPro" id="IPR009000">
    <property type="entry name" value="Transl_B-barrel_sf"/>
</dbReference>
<protein>
    <submittedName>
        <fullName evidence="4">Uncharacterized protein</fullName>
    </submittedName>
</protein>
<sequence length="243" mass="27610">TNVDKDFKKKLKPPKKLDEKDFNKKLDDLKSQVDKAIEVRLLLYTVPREAGLPKKTPDIIETKIAGKDLQANFDYGASLLGKEIKFPDVFNEGEYVDITAVTIGKGFQGPVKRHGIKILPRKKRKGRRVVGAIGSWHPARTPWTTPRAGQLGYHQRTEFNKKVLKYSENPREINPKGGFKHFGVVKSSYVLIEGSIPGPSKRLIRLRKAMLKPKDKYPEAQDVKIAYISTSFRQRDSEQEEGL</sequence>
<dbReference type="SUPFAM" id="SSF50447">
    <property type="entry name" value="Translation proteins"/>
    <property type="match status" value="1"/>
</dbReference>
<dbReference type="Pfam" id="PF00297">
    <property type="entry name" value="Ribosomal_L3"/>
    <property type="match status" value="1"/>
</dbReference>